<evidence type="ECO:0000313" key="4">
    <source>
        <dbReference type="WBParaSite" id="EVEC_0000866701-mRNA-1"/>
    </source>
</evidence>
<feature type="signal peptide" evidence="1">
    <location>
        <begin position="1"/>
        <end position="21"/>
    </location>
</feature>
<reference evidence="4" key="1">
    <citation type="submission" date="2016-04" db="UniProtKB">
        <authorList>
            <consortium name="WormBaseParasite"/>
        </authorList>
    </citation>
    <scope>IDENTIFICATION</scope>
</reference>
<evidence type="ECO:0000256" key="1">
    <source>
        <dbReference type="SAM" id="SignalP"/>
    </source>
</evidence>
<protein>
    <submittedName>
        <fullName evidence="4">ShKT domain-containing protein</fullName>
    </submittedName>
</protein>
<evidence type="ECO:0000313" key="2">
    <source>
        <dbReference type="EMBL" id="VDD93400.1"/>
    </source>
</evidence>
<organism evidence="4">
    <name type="scientific">Enterobius vermicularis</name>
    <name type="common">Human pinworm</name>
    <dbReference type="NCBI Taxonomy" id="51028"/>
    <lineage>
        <taxon>Eukaryota</taxon>
        <taxon>Metazoa</taxon>
        <taxon>Ecdysozoa</taxon>
        <taxon>Nematoda</taxon>
        <taxon>Chromadorea</taxon>
        <taxon>Rhabditida</taxon>
        <taxon>Spirurina</taxon>
        <taxon>Oxyuridomorpha</taxon>
        <taxon>Oxyuroidea</taxon>
        <taxon>Oxyuridae</taxon>
        <taxon>Enterobius</taxon>
    </lineage>
</organism>
<keyword evidence="1" id="KW-0732">Signal</keyword>
<proteinExistence type="predicted"/>
<evidence type="ECO:0000313" key="3">
    <source>
        <dbReference type="Proteomes" id="UP000274131"/>
    </source>
</evidence>
<reference evidence="2 3" key="2">
    <citation type="submission" date="2018-10" db="EMBL/GenBank/DDBJ databases">
        <authorList>
            <consortium name="Pathogen Informatics"/>
        </authorList>
    </citation>
    <scope>NUCLEOTIDE SEQUENCE [LARGE SCALE GENOMIC DNA]</scope>
</reference>
<dbReference type="EMBL" id="UXUI01009284">
    <property type="protein sequence ID" value="VDD93400.1"/>
    <property type="molecule type" value="Genomic_DNA"/>
</dbReference>
<feature type="chain" id="PRO_5043122911" evidence="1">
    <location>
        <begin position="22"/>
        <end position="300"/>
    </location>
</feature>
<keyword evidence="3" id="KW-1185">Reference proteome</keyword>
<name>A0A0N4VDI1_ENTVE</name>
<dbReference type="WBParaSite" id="EVEC_0000866701-mRNA-1">
    <property type="protein sequence ID" value="EVEC_0000866701-mRNA-1"/>
    <property type="gene ID" value="EVEC_0000866701"/>
</dbReference>
<sequence length="300" mass="32966">MLLPLITTSYLLLLLLSPIFSQLADPFGKAVFDCNRIHLSYCCASRIRNSCQQRCQSVECVNSAPNTGVFLGPRREVETFSRWLSNSGVLGTKHDGEALSKTPRRVEETTEPLVYTSTETLSPVTPFPTLIPLSLQNSGSKQPDSPHVFLVTASLPQEITTAKPDSSQSIMIPPPGSPNETLVALTASTSIEMPRRRTIVDGDAMLNIDPPKKTIMKPLEELSSILEAELPYENLKSYPSWSIRIAPHQSSSFTDGNVVVEPESKELKNVTASSLSLGFSFSFEKCSRGHTQNRAISRIE</sequence>
<dbReference type="Proteomes" id="UP000274131">
    <property type="component" value="Unassembled WGS sequence"/>
</dbReference>
<accession>A0A0N4VDI1</accession>
<dbReference type="AlphaFoldDB" id="A0A0N4VDI1"/>
<gene>
    <name evidence="2" type="ORF">EVEC_LOCUS8151</name>
</gene>